<dbReference type="GO" id="GO:0000271">
    <property type="term" value="P:polysaccharide biosynthetic process"/>
    <property type="evidence" value="ECO:0007669"/>
    <property type="project" value="TreeGrafter"/>
</dbReference>
<gene>
    <name evidence="2" type="ORF">EVEC_LOCUS12569</name>
</gene>
<dbReference type="Proteomes" id="UP000274131">
    <property type="component" value="Unassembled WGS sequence"/>
</dbReference>
<organism evidence="4">
    <name type="scientific">Enterobius vermicularis</name>
    <name type="common">Human pinworm</name>
    <dbReference type="NCBI Taxonomy" id="51028"/>
    <lineage>
        <taxon>Eukaryota</taxon>
        <taxon>Metazoa</taxon>
        <taxon>Ecdysozoa</taxon>
        <taxon>Nematoda</taxon>
        <taxon>Chromadorea</taxon>
        <taxon>Rhabditida</taxon>
        <taxon>Spirurina</taxon>
        <taxon>Oxyuridomorpha</taxon>
        <taxon>Oxyuroidea</taxon>
        <taxon>Oxyuridae</taxon>
        <taxon>Enterobius</taxon>
    </lineage>
</organism>
<reference evidence="4" key="1">
    <citation type="submission" date="2017-02" db="UniProtKB">
        <authorList>
            <consortium name="WormBaseParasite"/>
        </authorList>
    </citation>
    <scope>IDENTIFICATION</scope>
</reference>
<keyword evidence="3" id="KW-1185">Reference proteome</keyword>
<dbReference type="PANTHER" id="PTHR23028">
    <property type="entry name" value="ACETYLTRANSFERASE"/>
    <property type="match status" value="1"/>
</dbReference>
<evidence type="ECO:0000256" key="1">
    <source>
        <dbReference type="SAM" id="Phobius"/>
    </source>
</evidence>
<dbReference type="WBParaSite" id="EVEC_0001343001-mRNA-1">
    <property type="protein sequence ID" value="EVEC_0001343001-mRNA-1"/>
    <property type="gene ID" value="EVEC_0001343001"/>
</dbReference>
<evidence type="ECO:0000313" key="3">
    <source>
        <dbReference type="Proteomes" id="UP000274131"/>
    </source>
</evidence>
<dbReference type="InterPro" id="IPR050879">
    <property type="entry name" value="Acyltransferase_3"/>
</dbReference>
<dbReference type="EMBL" id="UXUI01015291">
    <property type="protein sequence ID" value="VDD97818.1"/>
    <property type="molecule type" value="Genomic_DNA"/>
</dbReference>
<proteinExistence type="predicted"/>
<keyword evidence="1" id="KW-1133">Transmembrane helix</keyword>
<dbReference type="GO" id="GO:0016020">
    <property type="term" value="C:membrane"/>
    <property type="evidence" value="ECO:0007669"/>
    <property type="project" value="TreeGrafter"/>
</dbReference>
<keyword evidence="1" id="KW-0472">Membrane</keyword>
<feature type="transmembrane region" description="Helical" evidence="1">
    <location>
        <begin position="35"/>
        <end position="54"/>
    </location>
</feature>
<protein>
    <submittedName>
        <fullName evidence="4">Acyl_transf_3 domain-containing protein</fullName>
    </submittedName>
</protein>
<keyword evidence="1" id="KW-0812">Transmembrane</keyword>
<evidence type="ECO:0000313" key="4">
    <source>
        <dbReference type="WBParaSite" id="EVEC_0001343001-mRNA-1"/>
    </source>
</evidence>
<dbReference type="OrthoDB" id="10061508at2759"/>
<reference evidence="2 3" key="2">
    <citation type="submission" date="2018-10" db="EMBL/GenBank/DDBJ databases">
        <authorList>
            <consortium name="Pathogen Informatics"/>
        </authorList>
    </citation>
    <scope>NUCLEOTIDE SEQUENCE [LARGE SCALE GENOMIC DNA]</scope>
</reference>
<name>A0A0N4VQX3_ENTVE</name>
<dbReference type="AlphaFoldDB" id="A0A0N4VQX3"/>
<evidence type="ECO:0000313" key="2">
    <source>
        <dbReference type="EMBL" id="VDD97818.1"/>
    </source>
</evidence>
<dbReference type="PANTHER" id="PTHR23028:SF53">
    <property type="entry name" value="ACYL_TRANSF_3 DOMAIN-CONTAINING PROTEIN"/>
    <property type="match status" value="1"/>
</dbReference>
<sequence>MITDNEEMKDHATARLATIYVLAFHLHPQVFPSNFLGVDIFFVISGYLITMIFLKQKSFTLKTFLFFDKKRVKRTFSAYFHQKFLNE</sequence>
<accession>A0A0N4VQX3</accession>
<dbReference type="STRING" id="51028.A0A0N4VQX3"/>